<dbReference type="Pfam" id="PF07388">
    <property type="entry name" value="A-2_8-polyST"/>
    <property type="match status" value="1"/>
</dbReference>
<evidence type="ECO:0000313" key="2">
    <source>
        <dbReference type="Proteomes" id="UP000264036"/>
    </source>
</evidence>
<dbReference type="Pfam" id="PF13174">
    <property type="entry name" value="TPR_6"/>
    <property type="match status" value="1"/>
</dbReference>
<organism evidence="1 2">
    <name type="scientific">Advenella kashmirensis</name>
    <dbReference type="NCBI Taxonomy" id="310575"/>
    <lineage>
        <taxon>Bacteria</taxon>
        <taxon>Pseudomonadati</taxon>
        <taxon>Pseudomonadota</taxon>
        <taxon>Betaproteobacteria</taxon>
        <taxon>Burkholderiales</taxon>
        <taxon>Alcaligenaceae</taxon>
    </lineage>
</organism>
<evidence type="ECO:0000313" key="1">
    <source>
        <dbReference type="EMBL" id="HBP28418.1"/>
    </source>
</evidence>
<sequence>MRALRKINKLIRHPRRFFMDSLWFSSPQLQLEKTSNLCFISHLGQLKQLESLIQYENITEITLVILFTRANLKMPEIIRQQVSDSMFKQIAMLELPMQPNRINVRKLGYIKRSYKKVLESVSPKRVYVLSFDSHYVFINDIAQANGIEVNLIEEGTATYKYVGSQKTVNSPGNFNERFNKFLIQYVPFFYGLKSSLGYAKNYKSVYAAYPEMLECFDFEKSERFFLHAGGLTYSEVTQQLANKYGINGRDFLYVSQRYPINNFDYAKTLIGILEKISKQFNRRIFIKLHPKDTPAFRKALVAEIGRNIDNDKKIFLIKEAEFLIEPAIGLIRPEVVLGLTSTTLVYTNLVSVNSKAVSLAPYFLKSLSESQSQSDNKQAFEVIDQHYKIINIFKQVQHVTSESDLEQILLVQAESGVVDKSLGDIDSHVEVASQAYRESKYLKALCNLQWAYPEGLEKMPIDSFIDYLNVNRKVSGAVYVRELLFSVLRDSRKYLIAGILNNSKFYNYVAKDITALHEQGEYDEAMSLVSLVTKVAEANLHYRELILAVTIEQCHILLHRGQFEEAWELNNQTINNEDITFTPDDAANLLLQRYLCFLGISQDHRNLVWESPTRLIDILENQSYVLRGLIAGWECLLSRQNEKCVELLLEIQKRDSMLIRCLQPDLLLAKAYRKLGDYTSAFRSLVKAEKYRKSFYAIQIEIAELNYAKNDWAKYKASYRRAYPGQFLFSEYRTLPNVLNASIHVRDLDDAITAYQLMRDEDVKFLDSDVLENFIEFLGTEEKWEQLINFHHRFHRVGLKRVWPIALAYRKKGDLESACSIIESVPLHASTSEELRFIAELYVLLNKKDDSRAYWAELLRKFPESAPQHAWNYL</sequence>
<dbReference type="Gene3D" id="1.25.40.10">
    <property type="entry name" value="Tetratricopeptide repeat domain"/>
    <property type="match status" value="1"/>
</dbReference>
<accession>A0A356LCD1</accession>
<dbReference type="AlphaFoldDB" id="A0A356LCD1"/>
<name>A0A356LCD1_9BURK</name>
<reference evidence="1 2" key="1">
    <citation type="journal article" date="2018" name="Nat. Biotechnol.">
        <title>A standardized bacterial taxonomy based on genome phylogeny substantially revises the tree of life.</title>
        <authorList>
            <person name="Parks D.H."/>
            <person name="Chuvochina M."/>
            <person name="Waite D.W."/>
            <person name="Rinke C."/>
            <person name="Skarshewski A."/>
            <person name="Chaumeil P.A."/>
            <person name="Hugenholtz P."/>
        </authorList>
    </citation>
    <scope>NUCLEOTIDE SEQUENCE [LARGE SCALE GENOMIC DNA]</scope>
    <source>
        <strain evidence="1">UBA10707</strain>
    </source>
</reference>
<dbReference type="InterPro" id="IPR011990">
    <property type="entry name" value="TPR-like_helical_dom_sf"/>
</dbReference>
<comment type="caution">
    <text evidence="1">The sequence shown here is derived from an EMBL/GenBank/DDBJ whole genome shotgun (WGS) entry which is preliminary data.</text>
</comment>
<dbReference type="InterPro" id="IPR019734">
    <property type="entry name" value="TPR_rpt"/>
</dbReference>
<gene>
    <name evidence="1" type="ORF">DD666_03255</name>
</gene>
<proteinExistence type="predicted"/>
<dbReference type="EMBL" id="DOEK01000004">
    <property type="protein sequence ID" value="HBP28418.1"/>
    <property type="molecule type" value="Genomic_DNA"/>
</dbReference>
<protein>
    <submittedName>
        <fullName evidence="1">Uncharacterized protein</fullName>
    </submittedName>
</protein>
<dbReference type="Proteomes" id="UP000264036">
    <property type="component" value="Unassembled WGS sequence"/>
</dbReference>
<dbReference type="InterPro" id="IPR010866">
    <property type="entry name" value="A-2_8-polyST"/>
</dbReference>